<evidence type="ECO:0000256" key="2">
    <source>
        <dbReference type="SAM" id="Phobius"/>
    </source>
</evidence>
<evidence type="ECO:0000256" key="1">
    <source>
        <dbReference type="SAM" id="MobiDB-lite"/>
    </source>
</evidence>
<protein>
    <submittedName>
        <fullName evidence="3">Uncharacterized protein</fullName>
    </submittedName>
</protein>
<accession>A0A1Y5TVH3</accession>
<keyword evidence="2" id="KW-0812">Transmembrane</keyword>
<organism evidence="3 4">
    <name type="scientific">Oceanibacterium hippocampi</name>
    <dbReference type="NCBI Taxonomy" id="745714"/>
    <lineage>
        <taxon>Bacteria</taxon>
        <taxon>Pseudomonadati</taxon>
        <taxon>Pseudomonadota</taxon>
        <taxon>Alphaproteobacteria</taxon>
        <taxon>Sneathiellales</taxon>
        <taxon>Sneathiellaceae</taxon>
        <taxon>Oceanibacterium</taxon>
    </lineage>
</organism>
<gene>
    <name evidence="3" type="ORF">OCH7691_03650</name>
</gene>
<sequence length="154" mass="15877">MDRIFRLLAMRASLALGTVIVAAVTAVVGVCFLLAAGYMFLCTLMEPALAALSIGIATLVISFVTATIGWRLAAGPDPALAPSESGGTAPPPGARPTPDPMQLADAASRFTRENPGMATFGALAVGVMLGISRTSRRAASDLLHEVSTTRQPPR</sequence>
<feature type="transmembrane region" description="Helical" evidence="2">
    <location>
        <begin position="47"/>
        <end position="70"/>
    </location>
</feature>
<dbReference type="AlphaFoldDB" id="A0A1Y5TVH3"/>
<keyword evidence="2" id="KW-0472">Membrane</keyword>
<dbReference type="Proteomes" id="UP000193200">
    <property type="component" value="Unassembled WGS sequence"/>
</dbReference>
<feature type="transmembrane region" description="Helical" evidence="2">
    <location>
        <begin position="12"/>
        <end position="41"/>
    </location>
</feature>
<dbReference type="RefSeq" id="WP_139839775.1">
    <property type="nucleotide sequence ID" value="NZ_FWFR01000003.1"/>
</dbReference>
<reference evidence="3 4" key="1">
    <citation type="submission" date="2017-03" db="EMBL/GenBank/DDBJ databases">
        <authorList>
            <person name="Afonso C.L."/>
            <person name="Miller P.J."/>
            <person name="Scott M.A."/>
            <person name="Spackman E."/>
            <person name="Goraichik I."/>
            <person name="Dimitrov K.M."/>
            <person name="Suarez D.L."/>
            <person name="Swayne D.E."/>
        </authorList>
    </citation>
    <scope>NUCLEOTIDE SEQUENCE [LARGE SCALE GENOMIC DNA]</scope>
    <source>
        <strain evidence="3 4">CECT 7691</strain>
    </source>
</reference>
<dbReference type="EMBL" id="FWFR01000003">
    <property type="protein sequence ID" value="SLN73736.1"/>
    <property type="molecule type" value="Genomic_DNA"/>
</dbReference>
<proteinExistence type="predicted"/>
<evidence type="ECO:0000313" key="3">
    <source>
        <dbReference type="EMBL" id="SLN73736.1"/>
    </source>
</evidence>
<feature type="compositionally biased region" description="Pro residues" evidence="1">
    <location>
        <begin position="89"/>
        <end position="99"/>
    </location>
</feature>
<feature type="region of interest" description="Disordered" evidence="1">
    <location>
        <begin position="79"/>
        <end position="102"/>
    </location>
</feature>
<evidence type="ECO:0000313" key="4">
    <source>
        <dbReference type="Proteomes" id="UP000193200"/>
    </source>
</evidence>
<keyword evidence="4" id="KW-1185">Reference proteome</keyword>
<keyword evidence="2" id="KW-1133">Transmembrane helix</keyword>
<dbReference type="InParanoid" id="A0A1Y5TVH3"/>
<name>A0A1Y5TVH3_9PROT</name>